<reference evidence="1 2" key="1">
    <citation type="submission" date="2017-01" db="EMBL/GenBank/DDBJ databases">
        <title>Bacillus cereus isolates.</title>
        <authorList>
            <person name="Beno S.M."/>
        </authorList>
    </citation>
    <scope>NUCLEOTIDE SEQUENCE [LARGE SCALE GENOMIC DNA]</scope>
    <source>
        <strain evidence="1 2">FSL W7-1108</strain>
    </source>
</reference>
<evidence type="ECO:0000313" key="1">
    <source>
        <dbReference type="EMBL" id="OOR08376.1"/>
    </source>
</evidence>
<comment type="caution">
    <text evidence="1">The sequence shown here is derived from an EMBL/GenBank/DDBJ whole genome shotgun (WGS) entry which is preliminary data.</text>
</comment>
<proteinExistence type="predicted"/>
<dbReference type="KEGG" id="bww:bwei_1229"/>
<evidence type="ECO:0000313" key="2">
    <source>
        <dbReference type="Proteomes" id="UP000190696"/>
    </source>
</evidence>
<dbReference type="PANTHER" id="PTHR43591">
    <property type="entry name" value="METHYLTRANSFERASE"/>
    <property type="match status" value="1"/>
</dbReference>
<dbReference type="Gene3D" id="3.40.50.150">
    <property type="entry name" value="Vaccinia Virus protein VP39"/>
    <property type="match status" value="1"/>
</dbReference>
<dbReference type="Proteomes" id="UP000190696">
    <property type="component" value="Unassembled WGS sequence"/>
</dbReference>
<name>A0A0A0WNT0_BACMY</name>
<sequence>MNWNDTTVNSYEQRIPCKIPGYYNLYEMINHFLFTTLPKENMNPNFLVIGAGGGQEILSIGKQNSNLSFTGVDPSESMLQLAKKRIESEGIQNQIHFVHGTVHSLLTNPLFDAATCMLVLHFIPTIKEKKELLNEISSRLKPGAPFFLSTINGVPHTSMFSAQLNAWRNHMMQNQIPLEDWNRFENSFETEIFPISETNLLAIMEECGFTQINRFFTSFLIDGYVAIKQ</sequence>
<dbReference type="GO" id="GO:0032259">
    <property type="term" value="P:methylation"/>
    <property type="evidence" value="ECO:0007669"/>
    <property type="project" value="UniProtKB-KW"/>
</dbReference>
<dbReference type="CDD" id="cd02440">
    <property type="entry name" value="AdoMet_MTases"/>
    <property type="match status" value="1"/>
</dbReference>
<keyword evidence="1" id="KW-0489">Methyltransferase</keyword>
<dbReference type="EMBL" id="MUAI01000001">
    <property type="protein sequence ID" value="OOR08376.1"/>
    <property type="molecule type" value="Genomic_DNA"/>
</dbReference>
<dbReference type="Pfam" id="PF08242">
    <property type="entry name" value="Methyltransf_12"/>
    <property type="match status" value="1"/>
</dbReference>
<accession>A0A0A0WNT0</accession>
<dbReference type="RefSeq" id="WP_002033651.1">
    <property type="nucleotide sequence ID" value="NZ_CP009746.1"/>
</dbReference>
<organism evidence="1 2">
    <name type="scientific">Bacillus mycoides</name>
    <dbReference type="NCBI Taxonomy" id="1405"/>
    <lineage>
        <taxon>Bacteria</taxon>
        <taxon>Bacillati</taxon>
        <taxon>Bacillota</taxon>
        <taxon>Bacilli</taxon>
        <taxon>Bacillales</taxon>
        <taxon>Bacillaceae</taxon>
        <taxon>Bacillus</taxon>
        <taxon>Bacillus cereus group</taxon>
    </lineage>
</organism>
<keyword evidence="1" id="KW-0808">Transferase</keyword>
<dbReference type="SUPFAM" id="SSF53335">
    <property type="entry name" value="S-adenosyl-L-methionine-dependent methyltransferases"/>
    <property type="match status" value="1"/>
</dbReference>
<protein>
    <submittedName>
        <fullName evidence="1">SAM-dependent methyltransferase</fullName>
    </submittedName>
</protein>
<gene>
    <name evidence="1" type="ORF">BW900_00130</name>
</gene>
<dbReference type="AlphaFoldDB" id="A0A0A0WNT0"/>
<dbReference type="InterPro" id="IPR029063">
    <property type="entry name" value="SAM-dependent_MTases_sf"/>
</dbReference>
<dbReference type="GO" id="GO:0008168">
    <property type="term" value="F:methyltransferase activity"/>
    <property type="evidence" value="ECO:0007669"/>
    <property type="project" value="UniProtKB-KW"/>
</dbReference>
<dbReference type="InterPro" id="IPR013217">
    <property type="entry name" value="Methyltransf_12"/>
</dbReference>